<dbReference type="AlphaFoldDB" id="A0A101JM40"/>
<dbReference type="RefSeq" id="WP_067697369.1">
    <property type="nucleotide sequence ID" value="NZ_LLZH01000279.1"/>
</dbReference>
<gene>
    <name evidence="1" type="ORF">ADL15_27855</name>
</gene>
<dbReference type="EMBL" id="LLZH01000279">
    <property type="protein sequence ID" value="KUL29435.1"/>
    <property type="molecule type" value="Genomic_DNA"/>
</dbReference>
<protein>
    <submittedName>
        <fullName evidence="1">Uncharacterized protein</fullName>
    </submittedName>
</protein>
<dbReference type="OrthoDB" id="3295903at2"/>
<proteinExistence type="predicted"/>
<dbReference type="Proteomes" id="UP000053244">
    <property type="component" value="Unassembled WGS sequence"/>
</dbReference>
<evidence type="ECO:0000313" key="1">
    <source>
        <dbReference type="EMBL" id="KUL29435.1"/>
    </source>
</evidence>
<organism evidence="1 2">
    <name type="scientific">Actinoplanes awajinensis subsp. mycoplanecinus</name>
    <dbReference type="NCBI Taxonomy" id="135947"/>
    <lineage>
        <taxon>Bacteria</taxon>
        <taxon>Bacillati</taxon>
        <taxon>Actinomycetota</taxon>
        <taxon>Actinomycetes</taxon>
        <taxon>Micromonosporales</taxon>
        <taxon>Micromonosporaceae</taxon>
        <taxon>Actinoplanes</taxon>
    </lineage>
</organism>
<accession>A0A101JM40</accession>
<sequence>MLIPLAGCQAGPEKIDPASDSAASLTLTAGAVGSVPNGGPAATMQSELTALFGAPTRVTVVEPCELAGPTTVKERALDWQNLTVTVASEAGAAETVAGWSVRPGALTDRVVLPYGVSTRTSVPDALSSIPDATGKYNDMFGLFEIFTTAEPDVFWTGDKPDGSGLVTHITNHPQFCE</sequence>
<evidence type="ECO:0000313" key="2">
    <source>
        <dbReference type="Proteomes" id="UP000053244"/>
    </source>
</evidence>
<reference evidence="1 2" key="1">
    <citation type="submission" date="2015-10" db="EMBL/GenBank/DDBJ databases">
        <authorList>
            <person name="Gilbert D.G."/>
        </authorList>
    </citation>
    <scope>NUCLEOTIDE SEQUENCE [LARGE SCALE GENOMIC DNA]</scope>
    <source>
        <strain evidence="1 2">NRRL B-16712</strain>
    </source>
</reference>
<name>A0A101JM40_9ACTN</name>
<keyword evidence="2" id="KW-1185">Reference proteome</keyword>
<comment type="caution">
    <text evidence="1">The sequence shown here is derived from an EMBL/GenBank/DDBJ whole genome shotgun (WGS) entry which is preliminary data.</text>
</comment>